<dbReference type="GO" id="GO:0003838">
    <property type="term" value="F:sterol 24-C-methyltransferase activity"/>
    <property type="evidence" value="ECO:0007669"/>
    <property type="project" value="TreeGrafter"/>
</dbReference>
<dbReference type="RefSeq" id="WP_078783449.1">
    <property type="nucleotide sequence ID" value="NZ_FUYF01000002.1"/>
</dbReference>
<feature type="domain" description="Methyltransferase type 11" evidence="2">
    <location>
        <begin position="46"/>
        <end position="145"/>
    </location>
</feature>
<dbReference type="Proteomes" id="UP000190286">
    <property type="component" value="Unassembled WGS sequence"/>
</dbReference>
<evidence type="ECO:0000313" key="3">
    <source>
        <dbReference type="EMBL" id="SKA75477.1"/>
    </source>
</evidence>
<dbReference type="InterPro" id="IPR013216">
    <property type="entry name" value="Methyltransf_11"/>
</dbReference>
<dbReference type="GO" id="GO:0032259">
    <property type="term" value="P:methylation"/>
    <property type="evidence" value="ECO:0007669"/>
    <property type="project" value="UniProtKB-KW"/>
</dbReference>
<sequence>MSFFENTRKPVGFGGKIMVAMMNLGHSPVARWGLRFLELAPDARVLDCGCGGGANIKRLLKKCPQGIVRGVDYSAVSVEKARNLNRTAIQKGRCAVWQGSVERIIFAKDWFDAVTAFETVYFWSDLPQCLREVRRVLKPGGTFLICNESNGDTDKDEKWTEIIGGMTIYKDIELKAYLEQAGFQNIQIHKRKNWLCVTAQK</sequence>
<dbReference type="EMBL" id="FUYF01000002">
    <property type="protein sequence ID" value="SKA75477.1"/>
    <property type="molecule type" value="Genomic_DNA"/>
</dbReference>
<dbReference type="SUPFAM" id="SSF53335">
    <property type="entry name" value="S-adenosyl-L-methionine-dependent methyltransferases"/>
    <property type="match status" value="1"/>
</dbReference>
<dbReference type="GO" id="GO:0016126">
    <property type="term" value="P:sterol biosynthetic process"/>
    <property type="evidence" value="ECO:0007669"/>
    <property type="project" value="TreeGrafter"/>
</dbReference>
<protein>
    <submittedName>
        <fullName evidence="3">Methyltransferase domain-containing protein</fullName>
    </submittedName>
</protein>
<evidence type="ECO:0000259" key="2">
    <source>
        <dbReference type="Pfam" id="PF08241"/>
    </source>
</evidence>
<accession>A0A1T4WE59</accession>
<organism evidence="3 4">
    <name type="scientific">Gemmiger formicilis</name>
    <dbReference type="NCBI Taxonomy" id="745368"/>
    <lineage>
        <taxon>Bacteria</taxon>
        <taxon>Bacillati</taxon>
        <taxon>Bacillota</taxon>
        <taxon>Clostridia</taxon>
        <taxon>Eubacteriales</taxon>
        <taxon>Gemmiger</taxon>
    </lineage>
</organism>
<dbReference type="InterPro" id="IPR050447">
    <property type="entry name" value="Erg6_SMT_methyltransf"/>
</dbReference>
<dbReference type="Pfam" id="PF08241">
    <property type="entry name" value="Methyltransf_11"/>
    <property type="match status" value="1"/>
</dbReference>
<dbReference type="CDD" id="cd02440">
    <property type="entry name" value="AdoMet_MTases"/>
    <property type="match status" value="1"/>
</dbReference>
<dbReference type="OrthoDB" id="9772751at2"/>
<dbReference type="PANTHER" id="PTHR44068:SF1">
    <property type="entry name" value="HYPOTHETICAL LOC100005854"/>
    <property type="match status" value="1"/>
</dbReference>
<evidence type="ECO:0000256" key="1">
    <source>
        <dbReference type="ARBA" id="ARBA00022679"/>
    </source>
</evidence>
<dbReference type="Gene3D" id="3.40.50.150">
    <property type="entry name" value="Vaccinia Virus protein VP39"/>
    <property type="match status" value="1"/>
</dbReference>
<keyword evidence="1 3" id="KW-0808">Transferase</keyword>
<keyword evidence="4" id="KW-1185">Reference proteome</keyword>
<proteinExistence type="predicted"/>
<dbReference type="PANTHER" id="PTHR44068">
    <property type="entry name" value="ZGC:194242"/>
    <property type="match status" value="1"/>
</dbReference>
<gene>
    <name evidence="3" type="ORF">SAMN02745178_00434</name>
</gene>
<name>A0A1T4WE59_9FIRM</name>
<dbReference type="AlphaFoldDB" id="A0A1T4WE59"/>
<reference evidence="3 4" key="1">
    <citation type="submission" date="2017-02" db="EMBL/GenBank/DDBJ databases">
        <authorList>
            <person name="Peterson S.W."/>
        </authorList>
    </citation>
    <scope>NUCLEOTIDE SEQUENCE [LARGE SCALE GENOMIC DNA]</scope>
    <source>
        <strain evidence="3 4">ATCC 27749</strain>
    </source>
</reference>
<keyword evidence="3" id="KW-0489">Methyltransferase</keyword>
<evidence type="ECO:0000313" key="4">
    <source>
        <dbReference type="Proteomes" id="UP000190286"/>
    </source>
</evidence>
<dbReference type="InterPro" id="IPR029063">
    <property type="entry name" value="SAM-dependent_MTases_sf"/>
</dbReference>
<dbReference type="GeneID" id="93336927"/>
<dbReference type="STRING" id="745368.SAMN02745178_00434"/>